<organism evidence="2 3">
    <name type="scientific">Tricholomella constricta</name>
    <dbReference type="NCBI Taxonomy" id="117010"/>
    <lineage>
        <taxon>Eukaryota</taxon>
        <taxon>Fungi</taxon>
        <taxon>Dikarya</taxon>
        <taxon>Basidiomycota</taxon>
        <taxon>Agaricomycotina</taxon>
        <taxon>Agaricomycetes</taxon>
        <taxon>Agaricomycetidae</taxon>
        <taxon>Agaricales</taxon>
        <taxon>Tricholomatineae</taxon>
        <taxon>Lyophyllaceae</taxon>
        <taxon>Tricholomella</taxon>
    </lineage>
</organism>
<evidence type="ECO:0000256" key="1">
    <source>
        <dbReference type="SAM" id="MobiDB-lite"/>
    </source>
</evidence>
<evidence type="ECO:0000313" key="3">
    <source>
        <dbReference type="Proteomes" id="UP000565441"/>
    </source>
</evidence>
<evidence type="ECO:0000313" key="2">
    <source>
        <dbReference type="EMBL" id="KAF5388234.1"/>
    </source>
</evidence>
<comment type="caution">
    <text evidence="2">The sequence shown here is derived from an EMBL/GenBank/DDBJ whole genome shotgun (WGS) entry which is preliminary data.</text>
</comment>
<proteinExistence type="predicted"/>
<dbReference type="EMBL" id="JAACJP010000001">
    <property type="protein sequence ID" value="KAF5388234.1"/>
    <property type="molecule type" value="Genomic_DNA"/>
</dbReference>
<name>A0A8H5HS61_9AGAR</name>
<feature type="region of interest" description="Disordered" evidence="1">
    <location>
        <begin position="1"/>
        <end position="23"/>
    </location>
</feature>
<feature type="compositionally biased region" description="Polar residues" evidence="1">
    <location>
        <begin position="1"/>
        <end position="14"/>
    </location>
</feature>
<sequence length="176" mass="19428">MADNSPTRINSAQLTPAAAMSKPTNTKHIRKLLTAAAAVLALPNYQAMQREHNAEKHCARCHASFTDNTNGSTACAIPHVFTTSGSYRSGPYIECYPSKCCGNSVELEEDGPGNCDYINLDRLGLCYDGYHTEDVEEVKGDREGRYNCVNIWPCKIVDEECVREVLDADDEPILHD</sequence>
<protein>
    <submittedName>
        <fullName evidence="2">Uncharacterized protein</fullName>
    </submittedName>
</protein>
<dbReference type="OrthoDB" id="2999621at2759"/>
<keyword evidence="3" id="KW-1185">Reference proteome</keyword>
<dbReference type="AlphaFoldDB" id="A0A8H5HS61"/>
<dbReference type="Proteomes" id="UP000565441">
    <property type="component" value="Unassembled WGS sequence"/>
</dbReference>
<reference evidence="2 3" key="1">
    <citation type="journal article" date="2020" name="ISME J.">
        <title>Uncovering the hidden diversity of litter-decomposition mechanisms in mushroom-forming fungi.</title>
        <authorList>
            <person name="Floudas D."/>
            <person name="Bentzer J."/>
            <person name="Ahren D."/>
            <person name="Johansson T."/>
            <person name="Persson P."/>
            <person name="Tunlid A."/>
        </authorList>
    </citation>
    <scope>NUCLEOTIDE SEQUENCE [LARGE SCALE GENOMIC DNA]</scope>
    <source>
        <strain evidence="2 3">CBS 661.87</strain>
    </source>
</reference>
<accession>A0A8H5HS61</accession>
<gene>
    <name evidence="2" type="ORF">D9615_000430</name>
</gene>